<accession>A0A6H2H7W0</accession>
<evidence type="ECO:0000313" key="1">
    <source>
        <dbReference type="EMBL" id="QJC55959.1"/>
    </source>
</evidence>
<sequence length="61" mass="6837">MNLQSELTVTSRQSPVAQSGDYRNNISQLFITFYRPNQIALELVNKNACSAPYAFAQKKGL</sequence>
<organism evidence="1 2">
    <name type="scientific">Polaromonas vacuolata</name>
    <dbReference type="NCBI Taxonomy" id="37448"/>
    <lineage>
        <taxon>Bacteria</taxon>
        <taxon>Pseudomonadati</taxon>
        <taxon>Pseudomonadota</taxon>
        <taxon>Betaproteobacteria</taxon>
        <taxon>Burkholderiales</taxon>
        <taxon>Comamonadaceae</taxon>
        <taxon>Polaromonas</taxon>
    </lineage>
</organism>
<evidence type="ECO:0000313" key="2">
    <source>
        <dbReference type="Proteomes" id="UP000502041"/>
    </source>
</evidence>
<dbReference type="EMBL" id="CP051461">
    <property type="protein sequence ID" value="QJC55959.1"/>
    <property type="molecule type" value="Genomic_DNA"/>
</dbReference>
<reference evidence="1 2" key="1">
    <citation type="submission" date="2020-04" db="EMBL/GenBank/DDBJ databases">
        <title>Complete genome of a Psychrophilic, Marine, Gas Vacuolate Bacterium Polaromonas vacuolata KCTC 22033T.</title>
        <authorList>
            <person name="Hwang K."/>
            <person name="Kim K.M."/>
        </authorList>
    </citation>
    <scope>NUCLEOTIDE SEQUENCE [LARGE SCALE GENOMIC DNA]</scope>
    <source>
        <strain evidence="1 2">KCTC 22033</strain>
    </source>
</reference>
<dbReference type="RefSeq" id="WP_168921741.1">
    <property type="nucleotide sequence ID" value="NZ_CP051461.1"/>
</dbReference>
<keyword evidence="2" id="KW-1185">Reference proteome</keyword>
<dbReference type="KEGG" id="pvac:HC248_01243"/>
<proteinExistence type="predicted"/>
<protein>
    <submittedName>
        <fullName evidence="1">Uncharacterized protein</fullName>
    </submittedName>
</protein>
<dbReference type="Proteomes" id="UP000502041">
    <property type="component" value="Chromosome"/>
</dbReference>
<dbReference type="AlphaFoldDB" id="A0A6H2H7W0"/>
<name>A0A6H2H7W0_9BURK</name>
<gene>
    <name evidence="1" type="ORF">HC248_01243</name>
</gene>